<feature type="active site" evidence="4">
    <location>
        <position position="18"/>
    </location>
</feature>
<evidence type="ECO:0000313" key="6">
    <source>
        <dbReference type="EMBL" id="QQL45799.1"/>
    </source>
</evidence>
<feature type="active site" evidence="4">
    <location>
        <position position="36"/>
    </location>
</feature>
<evidence type="ECO:0000256" key="2">
    <source>
        <dbReference type="ARBA" id="ARBA00012150"/>
    </source>
</evidence>
<keyword evidence="4" id="KW-0378">Hydrolase</keyword>
<dbReference type="InterPro" id="IPR020456">
    <property type="entry name" value="Acylphosphatase"/>
</dbReference>
<dbReference type="GO" id="GO:0003998">
    <property type="term" value="F:acylphosphatase activity"/>
    <property type="evidence" value="ECO:0007669"/>
    <property type="project" value="UniProtKB-EC"/>
</dbReference>
<dbReference type="InterPro" id="IPR036046">
    <property type="entry name" value="Acylphosphatase-like_dom_sf"/>
</dbReference>
<proteinExistence type="inferred from homology"/>
<dbReference type="EC" id="3.6.1.7" evidence="2 4"/>
<evidence type="ECO:0000256" key="4">
    <source>
        <dbReference type="PROSITE-ProRule" id="PRU00520"/>
    </source>
</evidence>
<organism evidence="6 7">
    <name type="scientific">Sulfuriroseicoccus oceanibius</name>
    <dbReference type="NCBI Taxonomy" id="2707525"/>
    <lineage>
        <taxon>Bacteria</taxon>
        <taxon>Pseudomonadati</taxon>
        <taxon>Verrucomicrobiota</taxon>
        <taxon>Verrucomicrobiia</taxon>
        <taxon>Verrucomicrobiales</taxon>
        <taxon>Verrucomicrobiaceae</taxon>
        <taxon>Sulfuriroseicoccus</taxon>
    </lineage>
</organism>
<evidence type="ECO:0000313" key="7">
    <source>
        <dbReference type="Proteomes" id="UP000475117"/>
    </source>
</evidence>
<dbReference type="PANTHER" id="PTHR47268">
    <property type="entry name" value="ACYLPHOSPHATASE"/>
    <property type="match status" value="1"/>
</dbReference>
<name>A0A6B3L513_9BACT</name>
<keyword evidence="7" id="KW-1185">Reference proteome</keyword>
<dbReference type="AlphaFoldDB" id="A0A6B3L513"/>
<dbReference type="PANTHER" id="PTHR47268:SF4">
    <property type="entry name" value="ACYLPHOSPHATASE"/>
    <property type="match status" value="1"/>
</dbReference>
<comment type="catalytic activity">
    <reaction evidence="3 4">
        <text>an acyl phosphate + H2O = a carboxylate + phosphate + H(+)</text>
        <dbReference type="Rhea" id="RHEA:14965"/>
        <dbReference type="ChEBI" id="CHEBI:15377"/>
        <dbReference type="ChEBI" id="CHEBI:15378"/>
        <dbReference type="ChEBI" id="CHEBI:29067"/>
        <dbReference type="ChEBI" id="CHEBI:43474"/>
        <dbReference type="ChEBI" id="CHEBI:59918"/>
        <dbReference type="EC" id="3.6.1.7"/>
    </reaction>
</comment>
<protein>
    <recommendedName>
        <fullName evidence="2 4">acylphosphatase</fullName>
        <ecNumber evidence="2 4">3.6.1.7</ecNumber>
    </recommendedName>
</protein>
<dbReference type="InterPro" id="IPR001792">
    <property type="entry name" value="Acylphosphatase-like_dom"/>
</dbReference>
<comment type="similarity">
    <text evidence="1 5">Belongs to the acylphosphatase family.</text>
</comment>
<dbReference type="RefSeq" id="WP_164364465.1">
    <property type="nucleotide sequence ID" value="NZ_CP066776.1"/>
</dbReference>
<dbReference type="InterPro" id="IPR017968">
    <property type="entry name" value="Acylphosphatase_CS"/>
</dbReference>
<sequence length="90" mass="9993">MIARQVYYEGRVQGVGFRFSTKEIAKGFDVVGWVMNLPDGRVELQVAGEGEEVAAFLEEMTEGDLSGFIRGVDVHEIAVPDDLSGFEIRR</sequence>
<dbReference type="Pfam" id="PF00708">
    <property type="entry name" value="Acylphosphatase"/>
    <property type="match status" value="1"/>
</dbReference>
<evidence type="ECO:0000256" key="1">
    <source>
        <dbReference type="ARBA" id="ARBA00005614"/>
    </source>
</evidence>
<dbReference type="SUPFAM" id="SSF54975">
    <property type="entry name" value="Acylphosphatase/BLUF domain-like"/>
    <property type="match status" value="1"/>
</dbReference>
<dbReference type="PROSITE" id="PS51160">
    <property type="entry name" value="ACYLPHOSPHATASE_3"/>
    <property type="match status" value="1"/>
</dbReference>
<dbReference type="KEGG" id="soa:G3M56_004235"/>
<dbReference type="Gene3D" id="3.30.70.100">
    <property type="match status" value="1"/>
</dbReference>
<evidence type="ECO:0000256" key="3">
    <source>
        <dbReference type="ARBA" id="ARBA00047645"/>
    </source>
</evidence>
<dbReference type="EMBL" id="CP066776">
    <property type="protein sequence ID" value="QQL45799.1"/>
    <property type="molecule type" value="Genomic_DNA"/>
</dbReference>
<dbReference type="Proteomes" id="UP000475117">
    <property type="component" value="Chromosome"/>
</dbReference>
<reference evidence="6 7" key="1">
    <citation type="submission" date="2020-12" db="EMBL/GenBank/DDBJ databases">
        <title>Sulforoseuscoccus oceanibium gen. nov., sp. nov., a representative of the phylum Verrucomicrobia with special cytoplasmic membrane, and proposal of Sulforoseuscoccusaceae fam. nov.</title>
        <authorList>
            <person name="Xi F."/>
        </authorList>
    </citation>
    <scope>NUCLEOTIDE SEQUENCE [LARGE SCALE GENOMIC DNA]</scope>
    <source>
        <strain evidence="6 7">T37</strain>
    </source>
</reference>
<evidence type="ECO:0000256" key="5">
    <source>
        <dbReference type="RuleBase" id="RU004168"/>
    </source>
</evidence>
<dbReference type="PROSITE" id="PS00151">
    <property type="entry name" value="ACYLPHOSPHATASE_2"/>
    <property type="match status" value="1"/>
</dbReference>
<accession>A0A6B3L513</accession>
<gene>
    <name evidence="6" type="ORF">G3M56_004235</name>
</gene>